<accession>A0A0N9N733</accession>
<reference evidence="6" key="1">
    <citation type="submission" date="2015-06" db="EMBL/GenBank/DDBJ databases">
        <title>Complete genome sequence and metabolic analysis of phthalate degradation pathway in Gordonia sp. QH-11.</title>
        <authorList>
            <person name="Jin D."/>
            <person name="Kong X."/>
            <person name="Bai Z."/>
        </authorList>
    </citation>
    <scope>NUCLEOTIDE SEQUENCE [LARGE SCALE GENOMIC DNA]</scope>
    <source>
        <strain evidence="6">QH-11</strain>
    </source>
</reference>
<dbReference type="AlphaFoldDB" id="A0A0N9N733"/>
<organism evidence="5 6">
    <name type="scientific">Gordonia phthalatica</name>
    <dbReference type="NCBI Taxonomy" id="1136941"/>
    <lineage>
        <taxon>Bacteria</taxon>
        <taxon>Bacillati</taxon>
        <taxon>Actinomycetota</taxon>
        <taxon>Actinomycetes</taxon>
        <taxon>Mycobacteriales</taxon>
        <taxon>Gordoniaceae</taxon>
        <taxon>Gordonia</taxon>
    </lineage>
</organism>
<dbReference type="GO" id="GO:0032259">
    <property type="term" value="P:methylation"/>
    <property type="evidence" value="ECO:0007669"/>
    <property type="project" value="UniProtKB-KW"/>
</dbReference>
<dbReference type="Proteomes" id="UP000063789">
    <property type="component" value="Chromosome"/>
</dbReference>
<dbReference type="OrthoDB" id="9797252at2"/>
<dbReference type="PANTHER" id="PTHR44942">
    <property type="entry name" value="METHYLTRANSF_11 DOMAIN-CONTAINING PROTEIN"/>
    <property type="match status" value="1"/>
</dbReference>
<dbReference type="EMBL" id="CP011853">
    <property type="protein sequence ID" value="ALG86744.1"/>
    <property type="molecule type" value="Genomic_DNA"/>
</dbReference>
<protein>
    <submittedName>
        <fullName evidence="5">SAM-dependent methyltransferase</fullName>
    </submittedName>
</protein>
<evidence type="ECO:0000256" key="3">
    <source>
        <dbReference type="ARBA" id="ARBA00022679"/>
    </source>
</evidence>
<dbReference type="InterPro" id="IPR013216">
    <property type="entry name" value="Methyltransf_11"/>
</dbReference>
<keyword evidence="2 5" id="KW-0489">Methyltransferase</keyword>
<dbReference type="CDD" id="cd02440">
    <property type="entry name" value="AdoMet_MTases"/>
    <property type="match status" value="1"/>
</dbReference>
<dbReference type="KEGG" id="goq:ACH46_08920"/>
<dbReference type="RefSeq" id="WP_062395187.1">
    <property type="nucleotide sequence ID" value="NZ_CP011853.1"/>
</dbReference>
<dbReference type="PANTHER" id="PTHR44942:SF4">
    <property type="entry name" value="METHYLTRANSFERASE TYPE 11 DOMAIN-CONTAINING PROTEIN"/>
    <property type="match status" value="1"/>
</dbReference>
<dbReference type="InterPro" id="IPR051052">
    <property type="entry name" value="Diverse_substrate_MTase"/>
</dbReference>
<gene>
    <name evidence="5" type="ORF">ACH46_08920</name>
</gene>
<dbReference type="Pfam" id="PF08241">
    <property type="entry name" value="Methyltransf_11"/>
    <property type="match status" value="1"/>
</dbReference>
<dbReference type="Gene3D" id="3.40.50.150">
    <property type="entry name" value="Vaccinia Virus protein VP39"/>
    <property type="match status" value="1"/>
</dbReference>
<evidence type="ECO:0000313" key="5">
    <source>
        <dbReference type="EMBL" id="ALG86744.1"/>
    </source>
</evidence>
<name>A0A0N9N733_9ACTN</name>
<evidence type="ECO:0000259" key="4">
    <source>
        <dbReference type="Pfam" id="PF08241"/>
    </source>
</evidence>
<proteinExistence type="inferred from homology"/>
<comment type="similarity">
    <text evidence="1">Belongs to the methyltransferase superfamily.</text>
</comment>
<keyword evidence="3 5" id="KW-0808">Transferase</keyword>
<dbReference type="STRING" id="1136941.ACH46_08920"/>
<dbReference type="SUPFAM" id="SSF53335">
    <property type="entry name" value="S-adenosyl-L-methionine-dependent methyltransferases"/>
    <property type="match status" value="1"/>
</dbReference>
<evidence type="ECO:0000256" key="2">
    <source>
        <dbReference type="ARBA" id="ARBA00022603"/>
    </source>
</evidence>
<dbReference type="GO" id="GO:0008757">
    <property type="term" value="F:S-adenosylmethionine-dependent methyltransferase activity"/>
    <property type="evidence" value="ECO:0007669"/>
    <property type="project" value="InterPro"/>
</dbReference>
<evidence type="ECO:0000256" key="1">
    <source>
        <dbReference type="ARBA" id="ARBA00008361"/>
    </source>
</evidence>
<keyword evidence="6" id="KW-1185">Reference proteome</keyword>
<evidence type="ECO:0000313" key="6">
    <source>
        <dbReference type="Proteomes" id="UP000063789"/>
    </source>
</evidence>
<reference evidence="5 6" key="2">
    <citation type="journal article" date="2017" name="Int. J. Syst. Evol. Microbiol.">
        <title>Gordonia phthalatica sp. nov., a di-n-butyl phthalate-degrading bacterium isolated from activated sludge.</title>
        <authorList>
            <person name="Jin D."/>
            <person name="Kong X."/>
            <person name="Jia M."/>
            <person name="Yu X."/>
            <person name="Wang X."/>
            <person name="Zhuang X."/>
            <person name="Deng Y."/>
            <person name="Bai Z."/>
        </authorList>
    </citation>
    <scope>NUCLEOTIDE SEQUENCE [LARGE SCALE GENOMIC DNA]</scope>
    <source>
        <strain evidence="5 6">QH-11</strain>
    </source>
</reference>
<dbReference type="InterPro" id="IPR029063">
    <property type="entry name" value="SAM-dependent_MTases_sf"/>
</dbReference>
<dbReference type="PATRIC" id="fig|1136941.3.peg.1817"/>
<feature type="domain" description="Methyltransferase type 11" evidence="4">
    <location>
        <begin position="36"/>
        <end position="124"/>
    </location>
</feature>
<sequence length="241" mass="26500">MTWFTSGGEYAAHRPTYPAEIVDVLRAAAPDGEAAVDIGCGTGQLTVLLAQEFEQVIGLDPSEDQIANATAAAKVAYRVSSAEALDVPDASASLITVAQAAHWFDLAAFYREVRRIAVPGAALALITYGVVELDDDLSERFDVFYRDEIGPYWPAERRHVDNRYADLDFPFEPIDAPAVTIERSWTLQQFAGYLGTWSAARRAREAGQGRILEQIADDLAPMWGDGRRTVRWPVTILLGRV</sequence>